<evidence type="ECO:0000256" key="7">
    <source>
        <dbReference type="RuleBase" id="RU000417"/>
    </source>
</evidence>
<dbReference type="GO" id="GO:0032259">
    <property type="term" value="P:methylation"/>
    <property type="evidence" value="ECO:0007669"/>
    <property type="project" value="UniProtKB-KW"/>
</dbReference>
<dbReference type="Gene3D" id="3.90.120.10">
    <property type="entry name" value="DNA Methylase, subunit A, domain 2"/>
    <property type="match status" value="1"/>
</dbReference>
<dbReference type="Pfam" id="PF00145">
    <property type="entry name" value="DNA_methylase"/>
    <property type="match status" value="2"/>
</dbReference>
<evidence type="ECO:0000256" key="3">
    <source>
        <dbReference type="ARBA" id="ARBA00022691"/>
    </source>
</evidence>
<evidence type="ECO:0000256" key="2">
    <source>
        <dbReference type="ARBA" id="ARBA00022679"/>
    </source>
</evidence>
<dbReference type="EC" id="2.1.1.37" evidence="7"/>
<evidence type="ECO:0000256" key="6">
    <source>
        <dbReference type="RuleBase" id="RU000416"/>
    </source>
</evidence>
<keyword evidence="9" id="KW-1185">Reference proteome</keyword>
<dbReference type="InterPro" id="IPR001525">
    <property type="entry name" value="C5_MeTfrase"/>
</dbReference>
<keyword evidence="4" id="KW-0680">Restriction system</keyword>
<sequence length="527" mass="60307">MHKVIDLFAGAGGLSLGFKQTGKYEIAAAFEINQNAQETYKKNHSGTKVFSDVCSADFVKLGEKLGNIDVVIGGPPCQGFSMANRQKNRIISQNNMLVKQYVRAVKELKPKAFVMENVEMLKSDVHRFYLRTGETEIIDEYNIETTPSEILLLEGKYFSKEIFEDIRSLHEVEARLWPEEDYKLLNIAYRQRKNLKKCREALYRYQKKYLKLAEKIKQADNNGVYECFDAAADAIFDFFDKIIDADQVVKRIEKTIMIQRCLSRIKEIYDNELQIDEIICQNGIVAVIQSYSVLEYITKMLGNYTFNMGVLNALEFGAPQRRNRFVFIGVKNEIAQNIEMPTGTFTKDNYNTVKDAIKDIENVRTVFETSEDSGAELTDDFEPTSLTPLLRDSKKLYNHIITKTRAVAKARFEALGQGENFHFLDVTLKENTYTDVSRTQNTIYQRLNYEKPSGTVVNVRKSMWIHPTINRAVSIREAARLQTFPDSFVFCGTKDSQYQQVGNAVPPILAKAIAEHLASYLDQKKNG</sequence>
<name>A0ABM9QH56_9FIRM</name>
<dbReference type="InterPro" id="IPR031303">
    <property type="entry name" value="C5_meth_CS"/>
</dbReference>
<evidence type="ECO:0000256" key="5">
    <source>
        <dbReference type="PROSITE-ProRule" id="PRU01016"/>
    </source>
</evidence>
<dbReference type="GO" id="GO:0003886">
    <property type="term" value="F:DNA (cytosine-5-)-methyltransferase activity"/>
    <property type="evidence" value="ECO:0007669"/>
    <property type="project" value="UniProtKB-EC"/>
</dbReference>
<evidence type="ECO:0000313" key="9">
    <source>
        <dbReference type="Proteomes" id="UP000027600"/>
    </source>
</evidence>
<proteinExistence type="inferred from homology"/>
<dbReference type="PROSITE" id="PS00094">
    <property type="entry name" value="C5_MTASE_1"/>
    <property type="match status" value="1"/>
</dbReference>
<dbReference type="InterPro" id="IPR050390">
    <property type="entry name" value="C5-Methyltransferase"/>
</dbReference>
<dbReference type="PROSITE" id="PS51679">
    <property type="entry name" value="SAM_MT_C5"/>
    <property type="match status" value="1"/>
</dbReference>
<dbReference type="PRINTS" id="PR00105">
    <property type="entry name" value="C5METTRFRASE"/>
</dbReference>
<keyword evidence="3 5" id="KW-0949">S-adenosyl-L-methionine</keyword>
<dbReference type="SUPFAM" id="SSF53335">
    <property type="entry name" value="S-adenosyl-L-methionine-dependent methyltransferases"/>
    <property type="match status" value="2"/>
</dbReference>
<gene>
    <name evidence="8" type="primary">dcm1</name>
    <name evidence="8" type="ORF">RBI_I01504</name>
</gene>
<evidence type="ECO:0000313" key="8">
    <source>
        <dbReference type="EMBL" id="CCO05206.1"/>
    </source>
</evidence>
<dbReference type="Proteomes" id="UP000027600">
    <property type="component" value="Chromosome I"/>
</dbReference>
<keyword evidence="1 5" id="KW-0489">Methyltransferase</keyword>
<evidence type="ECO:0000256" key="1">
    <source>
        <dbReference type="ARBA" id="ARBA00022603"/>
    </source>
</evidence>
<comment type="catalytic activity">
    <reaction evidence="7">
        <text>a 2'-deoxycytidine in DNA + S-adenosyl-L-methionine = a 5-methyl-2'-deoxycytidine in DNA + S-adenosyl-L-homocysteine + H(+)</text>
        <dbReference type="Rhea" id="RHEA:13681"/>
        <dbReference type="Rhea" id="RHEA-COMP:11369"/>
        <dbReference type="Rhea" id="RHEA-COMP:11370"/>
        <dbReference type="ChEBI" id="CHEBI:15378"/>
        <dbReference type="ChEBI" id="CHEBI:57856"/>
        <dbReference type="ChEBI" id="CHEBI:59789"/>
        <dbReference type="ChEBI" id="CHEBI:85452"/>
        <dbReference type="ChEBI" id="CHEBI:85454"/>
        <dbReference type="EC" id="2.1.1.37"/>
    </reaction>
</comment>
<dbReference type="InterPro" id="IPR018117">
    <property type="entry name" value="C5_DNA_meth_AS"/>
</dbReference>
<dbReference type="EMBL" id="HF545616">
    <property type="protein sequence ID" value="CCO05206.1"/>
    <property type="molecule type" value="Genomic_DNA"/>
</dbReference>
<dbReference type="InterPro" id="IPR029063">
    <property type="entry name" value="SAM-dependent_MTases_sf"/>
</dbReference>
<dbReference type="Gene3D" id="3.40.50.150">
    <property type="entry name" value="Vaccinia Virus protein VP39"/>
    <property type="match status" value="2"/>
</dbReference>
<organism evidence="8 9">
    <name type="scientific">Ruminococcus bicirculans</name>
    <name type="common">ex Wegman et al. 2014</name>
    <dbReference type="NCBI Taxonomy" id="1160721"/>
    <lineage>
        <taxon>Bacteria</taxon>
        <taxon>Bacillati</taxon>
        <taxon>Bacillota</taxon>
        <taxon>Clostridia</taxon>
        <taxon>Eubacteriales</taxon>
        <taxon>Oscillospiraceae</taxon>
        <taxon>Ruminococcus</taxon>
    </lineage>
</organism>
<reference evidence="8 9" key="1">
    <citation type="journal article" date="2014" name="Int. J. Syst. Evol. Microbiol.">
        <title>Complete genome of a new Firmicutes species belonging to the dominant human colonic microbiota ('Ruminococcus bicirculans') reveals two chromosomes and a selective capacity to utilize plant glucans.</title>
        <authorList>
            <consortium name="NISC Comparative Sequencing Program"/>
            <person name="Wegmann U."/>
            <person name="Louis P."/>
            <person name="Goesmann A."/>
            <person name="Henrissat B."/>
            <person name="Duncan S.H."/>
            <person name="Flint H.J."/>
        </authorList>
    </citation>
    <scope>NUCLEOTIDE SEQUENCE [LARGE SCALE GENOMIC DNA]</scope>
    <source>
        <strain evidence="8 9">80/3</strain>
    </source>
</reference>
<dbReference type="PROSITE" id="PS00095">
    <property type="entry name" value="C5_MTASE_2"/>
    <property type="match status" value="1"/>
</dbReference>
<dbReference type="NCBIfam" id="TIGR00675">
    <property type="entry name" value="dcm"/>
    <property type="match status" value="1"/>
</dbReference>
<keyword evidence="2 5" id="KW-0808">Transferase</keyword>
<dbReference type="RefSeq" id="WP_038672105.1">
    <property type="nucleotide sequence ID" value="NZ_DAWEQM010000036.1"/>
</dbReference>
<protein>
    <recommendedName>
        <fullName evidence="7">Cytosine-specific methyltransferase</fullName>
        <ecNumber evidence="7">2.1.1.37</ecNumber>
    </recommendedName>
</protein>
<dbReference type="PANTHER" id="PTHR10629:SF52">
    <property type="entry name" value="DNA (CYTOSINE-5)-METHYLTRANSFERASE 1"/>
    <property type="match status" value="1"/>
</dbReference>
<evidence type="ECO:0000256" key="4">
    <source>
        <dbReference type="ARBA" id="ARBA00022747"/>
    </source>
</evidence>
<comment type="similarity">
    <text evidence="5 6">Belongs to the class I-like SAM-binding methyltransferase superfamily. C5-methyltransferase family.</text>
</comment>
<accession>A0ABM9QH56</accession>
<dbReference type="PANTHER" id="PTHR10629">
    <property type="entry name" value="CYTOSINE-SPECIFIC METHYLTRANSFERASE"/>
    <property type="match status" value="1"/>
</dbReference>
<feature type="active site" evidence="5">
    <location>
        <position position="77"/>
    </location>
</feature>